<proteinExistence type="inferred from homology"/>
<organism evidence="15 16">
    <name type="scientific">Ignelater luminosus</name>
    <name type="common">Cucubano</name>
    <name type="synonym">Pyrophorus luminosus</name>
    <dbReference type="NCBI Taxonomy" id="2038154"/>
    <lineage>
        <taxon>Eukaryota</taxon>
        <taxon>Metazoa</taxon>
        <taxon>Ecdysozoa</taxon>
        <taxon>Arthropoda</taxon>
        <taxon>Hexapoda</taxon>
        <taxon>Insecta</taxon>
        <taxon>Pterygota</taxon>
        <taxon>Neoptera</taxon>
        <taxon>Endopterygota</taxon>
        <taxon>Coleoptera</taxon>
        <taxon>Polyphaga</taxon>
        <taxon>Elateriformia</taxon>
        <taxon>Elateroidea</taxon>
        <taxon>Elateridae</taxon>
        <taxon>Agrypninae</taxon>
        <taxon>Pyrophorini</taxon>
        <taxon>Ignelater</taxon>
    </lineage>
</organism>
<sequence length="463" mass="53730">MFNMNGFGQNRPMCNNRQYGTWKNVKEPEDMKLKPEYLGNENFKFVNNFGLPQQFNPEKKFVEINNYVNYNLNQSDNRMALKPSHNICRVPHIFCAAVHTNFNHNYNNKERPESHENITKIRETNTAETMTNKQVKPVEEFNKNMPVNNQDSKNSSVVSNSSTNSKHPKKNKRNSKAPCDKGNQKSCKKSKKQKNFQKQSKKETDRNIINSMSPRKRKNNKSRNKKYSKIEVMDIDDQIIESPITCLPKTQMYIQTTICSPIKISMKINNTISSSNCNFSEPKQSDIPTDCATMRNRFRSRLPSECESEDSFIVFEEGSGNLNEDDCEDSSDSVTSSDEESDESDVMDFYTSNQNSQDSTSSDDECDSNVMDFSTIPSQNCRLKTSLPRKKVRFADEKDLCEIHPMIQWSFAYQKARKGPWEQFALDRARFKNRVSNVEPILNAILQPLHRNKMFKERFQDDD</sequence>
<evidence type="ECO:0000256" key="8">
    <source>
        <dbReference type="ARBA" id="ARBA00022830"/>
    </source>
</evidence>
<feature type="region of interest" description="Disordered" evidence="13">
    <location>
        <begin position="319"/>
        <end position="345"/>
    </location>
</feature>
<evidence type="ECO:0000256" key="7">
    <source>
        <dbReference type="ARBA" id="ARBA00022632"/>
    </source>
</evidence>
<dbReference type="EMBL" id="VTPC01003962">
    <property type="protein sequence ID" value="KAF2897716.1"/>
    <property type="molecule type" value="Genomic_DNA"/>
</dbReference>
<feature type="compositionally biased region" description="Acidic residues" evidence="13">
    <location>
        <begin position="323"/>
        <end position="345"/>
    </location>
</feature>
<keyword evidence="8" id="KW-1114">Inhibition of host interferon signaling pathway by virus</keyword>
<evidence type="ECO:0000313" key="15">
    <source>
        <dbReference type="EMBL" id="KAF2897716.1"/>
    </source>
</evidence>
<keyword evidence="7" id="KW-1090">Inhibition of host innate immune response by virus</keyword>
<feature type="region of interest" description="Disordered" evidence="13">
    <location>
        <begin position="123"/>
        <end position="226"/>
    </location>
</feature>
<keyword evidence="6" id="KW-0945">Host-virus interaction</keyword>
<dbReference type="InterPro" id="IPR019523">
    <property type="entry name" value="Prot_Pase1_reg-su15A/B_C"/>
</dbReference>
<evidence type="ECO:0000256" key="13">
    <source>
        <dbReference type="SAM" id="MobiDB-lite"/>
    </source>
</evidence>
<feature type="domain" description="Protein phosphatase 1 regulatory subunit 15A/B C-terminal" evidence="14">
    <location>
        <begin position="329"/>
        <end position="456"/>
    </location>
</feature>
<evidence type="ECO:0000313" key="16">
    <source>
        <dbReference type="Proteomes" id="UP000801492"/>
    </source>
</evidence>
<keyword evidence="16" id="KW-1185">Reference proteome</keyword>
<comment type="caution">
    <text evidence="15">The sequence shown here is derived from an EMBL/GenBank/DDBJ whole genome shotgun (WGS) entry which is preliminary data.</text>
</comment>
<dbReference type="OrthoDB" id="5976067at2759"/>
<evidence type="ECO:0000256" key="4">
    <source>
        <dbReference type="ARBA" id="ARBA00011204"/>
    </source>
</evidence>
<feature type="region of interest" description="Disordered" evidence="13">
    <location>
        <begin position="350"/>
        <end position="369"/>
    </location>
</feature>
<reference evidence="15" key="1">
    <citation type="submission" date="2019-08" db="EMBL/GenBank/DDBJ databases">
        <title>The genome of the North American firefly Photinus pyralis.</title>
        <authorList>
            <consortium name="Photinus pyralis genome working group"/>
            <person name="Fallon T.R."/>
            <person name="Sander Lower S.E."/>
            <person name="Weng J.-K."/>
        </authorList>
    </citation>
    <scope>NUCLEOTIDE SEQUENCE</scope>
    <source>
        <strain evidence="15">TRF0915ILg1</strain>
        <tissue evidence="15">Whole body</tissue>
    </source>
</reference>
<dbReference type="GO" id="GO:0005783">
    <property type="term" value="C:endoplasmic reticulum"/>
    <property type="evidence" value="ECO:0007669"/>
    <property type="project" value="TreeGrafter"/>
</dbReference>
<comment type="similarity">
    <text evidence="2">Belongs to the asfivirus DP71L family.</text>
</comment>
<dbReference type="GO" id="GO:0051246">
    <property type="term" value="P:regulation of protein metabolic process"/>
    <property type="evidence" value="ECO:0007669"/>
    <property type="project" value="UniProtKB-ARBA"/>
</dbReference>
<protein>
    <recommendedName>
        <fullName evidence="5">Protein DP71L</fullName>
    </recommendedName>
    <alternativeName>
        <fullName evidence="12">MyD116 homolog</fullName>
    </alternativeName>
</protein>
<dbReference type="PANTHER" id="PTHR16489">
    <property type="entry name" value="GH11727P"/>
    <property type="match status" value="1"/>
</dbReference>
<dbReference type="GO" id="GO:0000164">
    <property type="term" value="C:protein phosphatase type 1 complex"/>
    <property type="evidence" value="ECO:0007669"/>
    <property type="project" value="TreeGrafter"/>
</dbReference>
<evidence type="ECO:0000256" key="1">
    <source>
        <dbReference type="ARBA" id="ARBA00003756"/>
    </source>
</evidence>
<evidence type="ECO:0000256" key="11">
    <source>
        <dbReference type="ARBA" id="ARBA00023280"/>
    </source>
</evidence>
<dbReference type="Proteomes" id="UP000801492">
    <property type="component" value="Unassembled WGS sequence"/>
</dbReference>
<dbReference type="AlphaFoldDB" id="A0A8K0D5M6"/>
<evidence type="ECO:0000256" key="9">
    <source>
        <dbReference type="ARBA" id="ARBA00022921"/>
    </source>
</evidence>
<keyword evidence="10" id="KW-0922">Interferon antiviral system evasion</keyword>
<dbReference type="InterPro" id="IPR051254">
    <property type="entry name" value="PPP1R15"/>
</dbReference>
<feature type="compositionally biased region" description="Basic residues" evidence="13">
    <location>
        <begin position="166"/>
        <end position="175"/>
    </location>
</feature>
<accession>A0A8K0D5M6</accession>
<dbReference type="Pfam" id="PF10488">
    <property type="entry name" value="PP1c_bdg"/>
    <property type="match status" value="1"/>
</dbReference>
<feature type="compositionally biased region" description="Basic residues" evidence="13">
    <location>
        <begin position="186"/>
        <end position="195"/>
    </location>
</feature>
<dbReference type="PANTHER" id="PTHR16489:SF12">
    <property type="entry name" value="GH11727P"/>
    <property type="match status" value="1"/>
</dbReference>
<gene>
    <name evidence="15" type="ORF">ILUMI_08457</name>
</gene>
<evidence type="ECO:0000256" key="3">
    <source>
        <dbReference type="ARBA" id="ARBA00010161"/>
    </source>
</evidence>
<name>A0A8K0D5M6_IGNLU</name>
<evidence type="ECO:0000256" key="6">
    <source>
        <dbReference type="ARBA" id="ARBA00022581"/>
    </source>
</evidence>
<feature type="compositionally biased region" description="Low complexity" evidence="13">
    <location>
        <begin position="351"/>
        <end position="360"/>
    </location>
</feature>
<evidence type="ECO:0000256" key="5">
    <source>
        <dbReference type="ARBA" id="ARBA00019072"/>
    </source>
</evidence>
<evidence type="ECO:0000256" key="12">
    <source>
        <dbReference type="ARBA" id="ARBA00031298"/>
    </source>
</evidence>
<dbReference type="GO" id="GO:0039502">
    <property type="term" value="P:symbiont-mediated suppression of host type I interferon-mediated signaling pathway"/>
    <property type="evidence" value="ECO:0007669"/>
    <property type="project" value="UniProtKB-KW"/>
</dbReference>
<feature type="compositionally biased region" description="Basic residues" evidence="13">
    <location>
        <begin position="214"/>
        <end position="226"/>
    </location>
</feature>
<keyword evidence="11" id="KW-0899">Viral immunoevasion</keyword>
<dbReference type="GO" id="GO:0019888">
    <property type="term" value="F:protein phosphatase regulator activity"/>
    <property type="evidence" value="ECO:0007669"/>
    <property type="project" value="TreeGrafter"/>
</dbReference>
<comment type="subunit">
    <text evidence="4">Interacts (via C-terminus) with host PPP1CB.</text>
</comment>
<feature type="compositionally biased region" description="Low complexity" evidence="13">
    <location>
        <begin position="147"/>
        <end position="165"/>
    </location>
</feature>
<dbReference type="GO" id="GO:0034976">
    <property type="term" value="P:response to endoplasmic reticulum stress"/>
    <property type="evidence" value="ECO:0007669"/>
    <property type="project" value="TreeGrafter"/>
</dbReference>
<evidence type="ECO:0000256" key="10">
    <source>
        <dbReference type="ARBA" id="ARBA00023258"/>
    </source>
</evidence>
<comment type="function">
    <text evidence="1">Interacts with the host phosphatase PP1 catalytic subunit (PPP1CB) and recruits it to dephosphorylate EIF2S1/eIF2alpha and therefore restores the host translation that has been shut-down by the host. Also inhibits the EIF2S1/eIF2alpha-ATF4-DDIT3/CHOP pathway.</text>
</comment>
<comment type="similarity">
    <text evidence="3">Belongs to the PPP1R15 family.</text>
</comment>
<keyword evidence="9" id="KW-0426">Late protein</keyword>
<evidence type="ECO:0000256" key="2">
    <source>
        <dbReference type="ARBA" id="ARBA00007512"/>
    </source>
</evidence>
<evidence type="ECO:0000259" key="14">
    <source>
        <dbReference type="Pfam" id="PF10488"/>
    </source>
</evidence>